<dbReference type="SUPFAM" id="SSF103473">
    <property type="entry name" value="MFS general substrate transporter"/>
    <property type="match status" value="1"/>
</dbReference>
<evidence type="ECO:0000313" key="5">
    <source>
        <dbReference type="EMBL" id="KAJ9616847.1"/>
    </source>
</evidence>
<feature type="transmembrane region" description="Helical" evidence="3">
    <location>
        <begin position="468"/>
        <end position="488"/>
    </location>
</feature>
<feature type="transmembrane region" description="Helical" evidence="3">
    <location>
        <begin position="258"/>
        <end position="277"/>
    </location>
</feature>
<keyword evidence="3" id="KW-0812">Transmembrane</keyword>
<evidence type="ECO:0000256" key="1">
    <source>
        <dbReference type="ARBA" id="ARBA00004141"/>
    </source>
</evidence>
<dbReference type="EMBL" id="JAPDRK010000001">
    <property type="protein sequence ID" value="KAJ9616847.1"/>
    <property type="molecule type" value="Genomic_DNA"/>
</dbReference>
<dbReference type="InterPro" id="IPR011701">
    <property type="entry name" value="MFS"/>
</dbReference>
<dbReference type="GO" id="GO:0016020">
    <property type="term" value="C:membrane"/>
    <property type="evidence" value="ECO:0007669"/>
    <property type="project" value="UniProtKB-SubCell"/>
</dbReference>
<evidence type="ECO:0000256" key="2">
    <source>
        <dbReference type="SAM" id="MobiDB-lite"/>
    </source>
</evidence>
<dbReference type="PANTHER" id="PTHR42910">
    <property type="entry name" value="TRANSPORTER SCO4007-RELATED"/>
    <property type="match status" value="1"/>
</dbReference>
<keyword evidence="3" id="KW-1133">Transmembrane helix</keyword>
<dbReference type="Pfam" id="PF07690">
    <property type="entry name" value="MFS_1"/>
    <property type="match status" value="1"/>
</dbReference>
<evidence type="ECO:0000313" key="6">
    <source>
        <dbReference type="Proteomes" id="UP001172673"/>
    </source>
</evidence>
<proteinExistence type="predicted"/>
<feature type="transmembrane region" description="Helical" evidence="3">
    <location>
        <begin position="193"/>
        <end position="214"/>
    </location>
</feature>
<feature type="region of interest" description="Disordered" evidence="2">
    <location>
        <begin position="1"/>
        <end position="50"/>
    </location>
</feature>
<name>A0AA38XNT3_9EURO</name>
<evidence type="ECO:0000259" key="4">
    <source>
        <dbReference type="PROSITE" id="PS50850"/>
    </source>
</evidence>
<dbReference type="InterPro" id="IPR036259">
    <property type="entry name" value="MFS_trans_sf"/>
</dbReference>
<keyword evidence="6" id="KW-1185">Reference proteome</keyword>
<dbReference type="AlphaFoldDB" id="A0AA38XNT3"/>
<feature type="transmembrane region" description="Helical" evidence="3">
    <location>
        <begin position="170"/>
        <end position="187"/>
    </location>
</feature>
<dbReference type="Proteomes" id="UP001172673">
    <property type="component" value="Unassembled WGS sequence"/>
</dbReference>
<comment type="subcellular location">
    <subcellularLocation>
        <location evidence="1">Membrane</location>
        <topology evidence="1">Multi-pass membrane protein</topology>
    </subcellularLocation>
</comment>
<dbReference type="Gene3D" id="1.20.1250.20">
    <property type="entry name" value="MFS general substrate transporter like domains"/>
    <property type="match status" value="1"/>
</dbReference>
<dbReference type="GO" id="GO:0022857">
    <property type="term" value="F:transmembrane transporter activity"/>
    <property type="evidence" value="ECO:0007669"/>
    <property type="project" value="InterPro"/>
</dbReference>
<comment type="caution">
    <text evidence="5">The sequence shown here is derived from an EMBL/GenBank/DDBJ whole genome shotgun (WGS) entry which is preliminary data.</text>
</comment>
<reference evidence="5" key="1">
    <citation type="submission" date="2022-10" db="EMBL/GenBank/DDBJ databases">
        <title>Culturing micro-colonial fungi from biological soil crusts in the Mojave desert and describing Neophaeococcomyces mojavensis, and introducing the new genera and species Taxawa tesnikishii.</title>
        <authorList>
            <person name="Kurbessoian T."/>
            <person name="Stajich J.E."/>
        </authorList>
    </citation>
    <scope>NUCLEOTIDE SEQUENCE</scope>
    <source>
        <strain evidence="5">TK_41</strain>
    </source>
</reference>
<feature type="transmembrane region" description="Helical" evidence="3">
    <location>
        <begin position="349"/>
        <end position="371"/>
    </location>
</feature>
<feature type="transmembrane region" description="Helical" evidence="3">
    <location>
        <begin position="378"/>
        <end position="401"/>
    </location>
</feature>
<organism evidence="5 6">
    <name type="scientific">Cladophialophora chaetospira</name>
    <dbReference type="NCBI Taxonomy" id="386627"/>
    <lineage>
        <taxon>Eukaryota</taxon>
        <taxon>Fungi</taxon>
        <taxon>Dikarya</taxon>
        <taxon>Ascomycota</taxon>
        <taxon>Pezizomycotina</taxon>
        <taxon>Eurotiomycetes</taxon>
        <taxon>Chaetothyriomycetidae</taxon>
        <taxon>Chaetothyriales</taxon>
        <taxon>Herpotrichiellaceae</taxon>
        <taxon>Cladophialophora</taxon>
    </lineage>
</organism>
<keyword evidence="3" id="KW-0472">Membrane</keyword>
<protein>
    <recommendedName>
        <fullName evidence="4">Major facilitator superfamily (MFS) profile domain-containing protein</fullName>
    </recommendedName>
</protein>
<dbReference type="PROSITE" id="PS50850">
    <property type="entry name" value="MFS"/>
    <property type="match status" value="1"/>
</dbReference>
<feature type="transmembrane region" description="Helical" evidence="3">
    <location>
        <begin position="226"/>
        <end position="246"/>
    </location>
</feature>
<gene>
    <name evidence="5" type="ORF">H2200_000567</name>
</gene>
<evidence type="ECO:0000256" key="3">
    <source>
        <dbReference type="SAM" id="Phobius"/>
    </source>
</evidence>
<dbReference type="InterPro" id="IPR020846">
    <property type="entry name" value="MFS_dom"/>
</dbReference>
<feature type="domain" description="Major facilitator superfamily (MFS) profile" evidence="4">
    <location>
        <begin position="101"/>
        <end position="490"/>
    </location>
</feature>
<accession>A0AA38XNT3</accession>
<feature type="transmembrane region" description="Helical" evidence="3">
    <location>
        <begin position="315"/>
        <end position="337"/>
    </location>
</feature>
<dbReference type="PANTHER" id="PTHR42910:SF1">
    <property type="entry name" value="MAJOR FACILITATOR SUPERFAMILY (MFS) PROFILE DOMAIN-CONTAINING PROTEIN"/>
    <property type="match status" value="1"/>
</dbReference>
<sequence>MSFPILRRNNSSYNHAEEPTPLPGPNGLTRPILRRNRSSQINVPGLRRDRSAQNYADEHTPLFGADSLGPEAAVEDRILPSDLEQEDSSLGSEEPTEPDITFGLTVVYALASGFTTANLYYCQPILDVLAAHFNVTESEIANLPALAQAGNALGLLTILPVADFMPKRKFLLVLLTLLTISWLGLCLSKQFTAFLGLTFLTSMFIPVVQLLQPLVSELSTEKTRAFNIAIMANGPTLGIFVGRVISGVIADHTTWRNVYWMALAIQSLILVLLFLLMPDYDADTTIPTKDLIKKYPNILSSILTQFYKKPALVQISLLAFCSFFAVTSFWTTVTFLLSGPPYDYNSSQIGLLGFIGLATMLTGPLCGRFLIPALGHPLVSIAVGKTVSLIGVALGTFLGTYSIAGPVLQAVLLDMGLVITQISNRVALYPVAPESRNRVNSAFTIVMYLGQLAGTKAGSAVYVDYGGWLASGGLSMAVLAAGYIVIAAGGPNEQGWLDWHRG</sequence>
<dbReference type="CDD" id="cd17324">
    <property type="entry name" value="MFS_NepI_like"/>
    <property type="match status" value="1"/>
</dbReference>